<dbReference type="NCBIfam" id="TIGR02937">
    <property type="entry name" value="sigma70-ECF"/>
    <property type="match status" value="1"/>
</dbReference>
<dbReference type="GO" id="GO:0003677">
    <property type="term" value="F:DNA binding"/>
    <property type="evidence" value="ECO:0007669"/>
    <property type="project" value="UniProtKB-KW"/>
</dbReference>
<dbReference type="GO" id="GO:0006352">
    <property type="term" value="P:DNA-templated transcription initiation"/>
    <property type="evidence" value="ECO:0007669"/>
    <property type="project" value="InterPro"/>
</dbReference>
<dbReference type="EMBL" id="CAEZWE010000063">
    <property type="protein sequence ID" value="CAB4660096.1"/>
    <property type="molecule type" value="Genomic_DNA"/>
</dbReference>
<dbReference type="Gene3D" id="1.10.1740.10">
    <property type="match status" value="1"/>
</dbReference>
<keyword evidence="2" id="KW-0805">Transcription regulation</keyword>
<proteinExistence type="inferred from homology"/>
<evidence type="ECO:0000256" key="1">
    <source>
        <dbReference type="ARBA" id="ARBA00010641"/>
    </source>
</evidence>
<feature type="domain" description="RNA polymerase sigma factor 70 region 4 type 2" evidence="7">
    <location>
        <begin position="99"/>
        <end position="150"/>
    </location>
</feature>
<dbReference type="SUPFAM" id="SSF88659">
    <property type="entry name" value="Sigma3 and sigma4 domains of RNA polymerase sigma factors"/>
    <property type="match status" value="1"/>
</dbReference>
<evidence type="ECO:0000256" key="5">
    <source>
        <dbReference type="ARBA" id="ARBA00023163"/>
    </source>
</evidence>
<dbReference type="Gene3D" id="1.10.10.10">
    <property type="entry name" value="Winged helix-like DNA-binding domain superfamily/Winged helix DNA-binding domain"/>
    <property type="match status" value="1"/>
</dbReference>
<keyword evidence="5" id="KW-0804">Transcription</keyword>
<accession>A0A6J6LEL2</accession>
<dbReference type="InterPro" id="IPR013325">
    <property type="entry name" value="RNA_pol_sigma_r2"/>
</dbReference>
<name>A0A6J6LEL2_9ZZZZ</name>
<dbReference type="Pfam" id="PF08281">
    <property type="entry name" value="Sigma70_r4_2"/>
    <property type="match status" value="1"/>
</dbReference>
<evidence type="ECO:0000259" key="7">
    <source>
        <dbReference type="Pfam" id="PF08281"/>
    </source>
</evidence>
<evidence type="ECO:0000313" key="8">
    <source>
        <dbReference type="EMBL" id="CAB4660096.1"/>
    </source>
</evidence>
<sequence>MAPGIDNFEQMMRDNIRAVTAYARSIASHSDIAEEAVQETFIRAWRYSSSFRGDSPVLSWLITICRRVVIDLGQRQSFQNHDELSDSFHDSTDAHEITALVDLVSGLPLPQREVLVLCAILGFDYETAAQTLSIPVGTVRSRLARARDALTSEMRNALAV</sequence>
<keyword evidence="3" id="KW-0731">Sigma factor</keyword>
<gene>
    <name evidence="8" type="ORF">UFOPK2169_01346</name>
</gene>
<feature type="domain" description="RNA polymerase sigma-70 region 2" evidence="6">
    <location>
        <begin position="12"/>
        <end position="75"/>
    </location>
</feature>
<reference evidence="8" key="1">
    <citation type="submission" date="2020-05" db="EMBL/GenBank/DDBJ databases">
        <authorList>
            <person name="Chiriac C."/>
            <person name="Salcher M."/>
            <person name="Ghai R."/>
            <person name="Kavagutti S V."/>
        </authorList>
    </citation>
    <scope>NUCLEOTIDE SEQUENCE</scope>
</reference>
<dbReference type="PANTHER" id="PTHR43133">
    <property type="entry name" value="RNA POLYMERASE ECF-TYPE SIGMA FACTO"/>
    <property type="match status" value="1"/>
</dbReference>
<dbReference type="Pfam" id="PF04542">
    <property type="entry name" value="Sigma70_r2"/>
    <property type="match status" value="1"/>
</dbReference>
<dbReference type="InterPro" id="IPR014284">
    <property type="entry name" value="RNA_pol_sigma-70_dom"/>
</dbReference>
<dbReference type="GO" id="GO:0016987">
    <property type="term" value="F:sigma factor activity"/>
    <property type="evidence" value="ECO:0007669"/>
    <property type="project" value="UniProtKB-KW"/>
</dbReference>
<comment type="similarity">
    <text evidence="1">Belongs to the sigma-70 factor family. ECF subfamily.</text>
</comment>
<protein>
    <submittedName>
        <fullName evidence="8">Unannotated protein</fullName>
    </submittedName>
</protein>
<dbReference type="InterPro" id="IPR039425">
    <property type="entry name" value="RNA_pol_sigma-70-like"/>
</dbReference>
<keyword evidence="4" id="KW-0238">DNA-binding</keyword>
<evidence type="ECO:0000256" key="2">
    <source>
        <dbReference type="ARBA" id="ARBA00023015"/>
    </source>
</evidence>
<dbReference type="SUPFAM" id="SSF88946">
    <property type="entry name" value="Sigma2 domain of RNA polymerase sigma factors"/>
    <property type="match status" value="1"/>
</dbReference>
<dbReference type="PANTHER" id="PTHR43133:SF8">
    <property type="entry name" value="RNA POLYMERASE SIGMA FACTOR HI_1459-RELATED"/>
    <property type="match status" value="1"/>
</dbReference>
<evidence type="ECO:0000256" key="3">
    <source>
        <dbReference type="ARBA" id="ARBA00023082"/>
    </source>
</evidence>
<organism evidence="8">
    <name type="scientific">freshwater metagenome</name>
    <dbReference type="NCBI Taxonomy" id="449393"/>
    <lineage>
        <taxon>unclassified sequences</taxon>
        <taxon>metagenomes</taxon>
        <taxon>ecological metagenomes</taxon>
    </lineage>
</organism>
<evidence type="ECO:0000256" key="4">
    <source>
        <dbReference type="ARBA" id="ARBA00023125"/>
    </source>
</evidence>
<dbReference type="AlphaFoldDB" id="A0A6J6LEL2"/>
<dbReference type="InterPro" id="IPR036388">
    <property type="entry name" value="WH-like_DNA-bd_sf"/>
</dbReference>
<dbReference type="InterPro" id="IPR007627">
    <property type="entry name" value="RNA_pol_sigma70_r2"/>
</dbReference>
<evidence type="ECO:0000259" key="6">
    <source>
        <dbReference type="Pfam" id="PF04542"/>
    </source>
</evidence>
<dbReference type="InterPro" id="IPR013324">
    <property type="entry name" value="RNA_pol_sigma_r3/r4-like"/>
</dbReference>
<dbReference type="InterPro" id="IPR013249">
    <property type="entry name" value="RNA_pol_sigma70_r4_t2"/>
</dbReference>